<evidence type="ECO:0000259" key="7">
    <source>
        <dbReference type="Pfam" id="PF14322"/>
    </source>
</evidence>
<dbReference type="SUPFAM" id="SSF48452">
    <property type="entry name" value="TPR-like"/>
    <property type="match status" value="1"/>
</dbReference>
<reference evidence="8 9" key="1">
    <citation type="submission" date="2018-06" db="EMBL/GenBank/DDBJ databases">
        <title>Genomic Encyclopedia of Archaeal and Bacterial Type Strains, Phase II (KMG-II): from individual species to whole genera.</title>
        <authorList>
            <person name="Goeker M."/>
        </authorList>
    </citation>
    <scope>NUCLEOTIDE SEQUENCE [LARGE SCALE GENOMIC DNA]</scope>
    <source>
        <strain evidence="8 9">DSM 21851</strain>
    </source>
</reference>
<dbReference type="RefSeq" id="WP_111627986.1">
    <property type="nucleotide sequence ID" value="NZ_QLMC01000002.1"/>
</dbReference>
<dbReference type="InterPro" id="IPR012944">
    <property type="entry name" value="SusD_RagB_dom"/>
</dbReference>
<dbReference type="Pfam" id="PF07980">
    <property type="entry name" value="SusD_RagB"/>
    <property type="match status" value="1"/>
</dbReference>
<dbReference type="InterPro" id="IPR011990">
    <property type="entry name" value="TPR-like_helical_dom_sf"/>
</dbReference>
<name>A0A327X3H6_LARAB</name>
<accession>A0A327X3H6</accession>
<evidence type="ECO:0000256" key="3">
    <source>
        <dbReference type="ARBA" id="ARBA00022729"/>
    </source>
</evidence>
<keyword evidence="3" id="KW-0732">Signal</keyword>
<evidence type="ECO:0000256" key="5">
    <source>
        <dbReference type="ARBA" id="ARBA00023237"/>
    </source>
</evidence>
<dbReference type="Gene3D" id="1.25.40.390">
    <property type="match status" value="1"/>
</dbReference>
<proteinExistence type="inferred from homology"/>
<dbReference type="EMBL" id="QLMC01000002">
    <property type="protein sequence ID" value="RAK00229.1"/>
    <property type="molecule type" value="Genomic_DNA"/>
</dbReference>
<feature type="domain" description="RagB/SusD" evidence="6">
    <location>
        <begin position="349"/>
        <end position="504"/>
    </location>
</feature>
<dbReference type="AlphaFoldDB" id="A0A327X3H6"/>
<dbReference type="OrthoDB" id="691907at2"/>
<organism evidence="8 9">
    <name type="scientific">Larkinella arboricola</name>
    <dbReference type="NCBI Taxonomy" id="643671"/>
    <lineage>
        <taxon>Bacteria</taxon>
        <taxon>Pseudomonadati</taxon>
        <taxon>Bacteroidota</taxon>
        <taxon>Cytophagia</taxon>
        <taxon>Cytophagales</taxon>
        <taxon>Spirosomataceae</taxon>
        <taxon>Larkinella</taxon>
    </lineage>
</organism>
<feature type="domain" description="SusD-like N-terminal" evidence="7">
    <location>
        <begin position="42"/>
        <end position="223"/>
    </location>
</feature>
<comment type="subcellular location">
    <subcellularLocation>
        <location evidence="1">Cell outer membrane</location>
    </subcellularLocation>
</comment>
<evidence type="ECO:0000256" key="1">
    <source>
        <dbReference type="ARBA" id="ARBA00004442"/>
    </source>
</evidence>
<evidence type="ECO:0000256" key="2">
    <source>
        <dbReference type="ARBA" id="ARBA00006275"/>
    </source>
</evidence>
<keyword evidence="5" id="KW-0998">Cell outer membrane</keyword>
<comment type="similarity">
    <text evidence="2">Belongs to the SusD family.</text>
</comment>
<keyword evidence="9" id="KW-1185">Reference proteome</keyword>
<protein>
    <submittedName>
        <fullName evidence="8">Putative outer membrane starch-binding protein</fullName>
    </submittedName>
</protein>
<evidence type="ECO:0000259" key="6">
    <source>
        <dbReference type="Pfam" id="PF07980"/>
    </source>
</evidence>
<dbReference type="CDD" id="cd08977">
    <property type="entry name" value="SusD"/>
    <property type="match status" value="1"/>
</dbReference>
<sequence>MKNKLHSLLFSTLVGLLGFSCTDLEEKPIGVLAPEGLFKTVTDVQTAINGAYGHIASEPLYGRNFVLALMLKSDMADIGDRTTAAARQQVNDFNMDASNGLVASFWPRWYIVISSVNAAIRGGESLGLPQEQINPTLAEARFVRAFSYFHLVQNFGAIPYIDAFVTDPESVKSISKTPEEEVYARIIADLEFAKQWLPDQQPADVRTRPTKGSAATCLASVYLTQGNYQKAYTEAKWIIDNKDKFGYRLEADFQDLYISTKADQIKETIFAVDFIGQKVGNDATNDDLMGAITGIRGTDQNGWSVAVPTMKVYTSWDSRDYRKKVSFEDSMKIGGVVKPYTAFPTAARPHIAKFARYPGNANSEGRYSDHNYFCFRYAEVLLIAAEALAEVNGGPNEEAMGYINQIRARARNWAGKQTAFPANVTAGLSKQAFIDLVLEERRLELAFEFKRWYDIKRRKLGDMVFKGANSLEPHANFTADRDYLMPFLSTEMTINPALAQNPGY</sequence>
<gene>
    <name evidence="8" type="ORF">LX87_01927</name>
</gene>
<keyword evidence="4" id="KW-0472">Membrane</keyword>
<dbReference type="Proteomes" id="UP000248790">
    <property type="component" value="Unassembled WGS sequence"/>
</dbReference>
<evidence type="ECO:0000256" key="4">
    <source>
        <dbReference type="ARBA" id="ARBA00023136"/>
    </source>
</evidence>
<evidence type="ECO:0000313" key="8">
    <source>
        <dbReference type="EMBL" id="RAK00229.1"/>
    </source>
</evidence>
<dbReference type="PROSITE" id="PS51257">
    <property type="entry name" value="PROKAR_LIPOPROTEIN"/>
    <property type="match status" value="1"/>
</dbReference>
<dbReference type="InterPro" id="IPR033985">
    <property type="entry name" value="SusD-like_N"/>
</dbReference>
<dbReference type="Pfam" id="PF14322">
    <property type="entry name" value="SusD-like_3"/>
    <property type="match status" value="1"/>
</dbReference>
<evidence type="ECO:0000313" key="9">
    <source>
        <dbReference type="Proteomes" id="UP000248790"/>
    </source>
</evidence>
<dbReference type="GO" id="GO:0009279">
    <property type="term" value="C:cell outer membrane"/>
    <property type="evidence" value="ECO:0007669"/>
    <property type="project" value="UniProtKB-SubCell"/>
</dbReference>
<comment type="caution">
    <text evidence="8">The sequence shown here is derived from an EMBL/GenBank/DDBJ whole genome shotgun (WGS) entry which is preliminary data.</text>
</comment>